<accession>A0A649VN06</accession>
<sequence length="40" mass="4161">MIATDADAALADYWTAKANGDEDAADAAHLAYVNAMYATP</sequence>
<name>A0A649VN06_9CAUD</name>
<gene>
    <name evidence="1" type="primary">10</name>
    <name evidence="1" type="ORF">SEA_MELBINS_10</name>
</gene>
<proteinExistence type="predicted"/>
<organism evidence="1 2">
    <name type="scientific">Gordonia phage MelBins</name>
    <dbReference type="NCBI Taxonomy" id="2656540"/>
    <lineage>
        <taxon>Viruses</taxon>
        <taxon>Duplodnaviria</taxon>
        <taxon>Heunggongvirae</taxon>
        <taxon>Uroviricota</taxon>
        <taxon>Caudoviricetes</taxon>
        <taxon>Stackebrandtviridae</taxon>
        <taxon>Schenleyvirinae</taxon>
        <taxon>Leonardvirus</taxon>
        <taxon>Leonardvirus melbins</taxon>
    </lineage>
</organism>
<reference evidence="1 2" key="1">
    <citation type="submission" date="2019-10" db="EMBL/GenBank/DDBJ databases">
        <authorList>
            <person name="Hernandez-Flores M.J."/>
            <person name="Aleman-Lozada M."/>
            <person name="Aponte-Olivieri F."/>
            <person name="Cruz-Velazquez M.A."/>
            <person name="Diaz-Melendez B.J."/>
            <person name="Jana-Martinez N.E."/>
            <person name="Medina-Santiago V."/>
            <person name="Mercado-Mulero C."/>
            <person name="Herrera-DelValle R.J."/>
            <person name="Ocasio-Caldero C.E."/>
            <person name="Silva-Martinez J.O."/>
            <person name="Fernandez-Martinez M."/>
            <person name="Vazquez E."/>
            <person name="Rubin M.R."/>
            <person name="Fryberger R.B."/>
            <person name="Garlena R.A."/>
            <person name="Russell D.A."/>
            <person name="Pope W.H."/>
            <person name="Jacobs-Sera D."/>
            <person name="Hatfull G.F."/>
        </authorList>
    </citation>
    <scope>NUCLEOTIDE SEQUENCE [LARGE SCALE GENOMIC DNA]</scope>
</reference>
<protein>
    <submittedName>
        <fullName evidence="1">Uncharacterized protein</fullName>
    </submittedName>
</protein>
<evidence type="ECO:0000313" key="1">
    <source>
        <dbReference type="EMBL" id="QGJ93564.1"/>
    </source>
</evidence>
<dbReference type="EMBL" id="MN586028">
    <property type="protein sequence ID" value="QGJ93564.1"/>
    <property type="molecule type" value="Genomic_DNA"/>
</dbReference>
<keyword evidence="2" id="KW-1185">Reference proteome</keyword>
<dbReference type="RefSeq" id="YP_010002398.1">
    <property type="nucleotide sequence ID" value="NC_053244.1"/>
</dbReference>
<dbReference type="Proteomes" id="UP000425543">
    <property type="component" value="Segment"/>
</dbReference>
<dbReference type="KEGG" id="vg:63026948"/>
<dbReference type="GeneID" id="63026948"/>
<evidence type="ECO:0000313" key="2">
    <source>
        <dbReference type="Proteomes" id="UP000425543"/>
    </source>
</evidence>